<reference evidence="1" key="1">
    <citation type="submission" date="2023-02" db="EMBL/GenBank/DDBJ databases">
        <title>Genome of toxic invasive species Heracleum sosnowskyi carries increased number of genes despite the absence of recent whole-genome duplications.</title>
        <authorList>
            <person name="Schelkunov M."/>
            <person name="Shtratnikova V."/>
            <person name="Makarenko M."/>
            <person name="Klepikova A."/>
            <person name="Omelchenko D."/>
            <person name="Novikova G."/>
            <person name="Obukhova E."/>
            <person name="Bogdanov V."/>
            <person name="Penin A."/>
            <person name="Logacheva M."/>
        </authorList>
    </citation>
    <scope>NUCLEOTIDE SEQUENCE</scope>
    <source>
        <strain evidence="1">Hsosn_3</strain>
        <tissue evidence="1">Leaf</tissue>
    </source>
</reference>
<name>A0AAD8GZJ8_9APIA</name>
<proteinExistence type="predicted"/>
<gene>
    <name evidence="1" type="ORF">POM88_050892</name>
</gene>
<dbReference type="Proteomes" id="UP001237642">
    <property type="component" value="Unassembled WGS sequence"/>
</dbReference>
<evidence type="ECO:0000313" key="1">
    <source>
        <dbReference type="EMBL" id="KAK1357636.1"/>
    </source>
</evidence>
<keyword evidence="2" id="KW-1185">Reference proteome</keyword>
<evidence type="ECO:0000313" key="2">
    <source>
        <dbReference type="Proteomes" id="UP001237642"/>
    </source>
</evidence>
<dbReference type="EMBL" id="JAUIZM010000011">
    <property type="protein sequence ID" value="KAK1357636.1"/>
    <property type="molecule type" value="Genomic_DNA"/>
</dbReference>
<organism evidence="1 2">
    <name type="scientific">Heracleum sosnowskyi</name>
    <dbReference type="NCBI Taxonomy" id="360622"/>
    <lineage>
        <taxon>Eukaryota</taxon>
        <taxon>Viridiplantae</taxon>
        <taxon>Streptophyta</taxon>
        <taxon>Embryophyta</taxon>
        <taxon>Tracheophyta</taxon>
        <taxon>Spermatophyta</taxon>
        <taxon>Magnoliopsida</taxon>
        <taxon>eudicotyledons</taxon>
        <taxon>Gunneridae</taxon>
        <taxon>Pentapetalae</taxon>
        <taxon>asterids</taxon>
        <taxon>campanulids</taxon>
        <taxon>Apiales</taxon>
        <taxon>Apiaceae</taxon>
        <taxon>Apioideae</taxon>
        <taxon>apioid superclade</taxon>
        <taxon>Tordylieae</taxon>
        <taxon>Tordyliinae</taxon>
        <taxon>Heracleum</taxon>
    </lineage>
</organism>
<reference evidence="1" key="2">
    <citation type="submission" date="2023-05" db="EMBL/GenBank/DDBJ databases">
        <authorList>
            <person name="Schelkunov M.I."/>
        </authorList>
    </citation>
    <scope>NUCLEOTIDE SEQUENCE</scope>
    <source>
        <strain evidence="1">Hsosn_3</strain>
        <tissue evidence="1">Leaf</tissue>
    </source>
</reference>
<accession>A0AAD8GZJ8</accession>
<protein>
    <submittedName>
        <fullName evidence="1">Uncharacterized protein</fullName>
    </submittedName>
</protein>
<comment type="caution">
    <text evidence="1">The sequence shown here is derived from an EMBL/GenBank/DDBJ whole genome shotgun (WGS) entry which is preliminary data.</text>
</comment>
<sequence length="104" mass="11845">MGNCGGNRSFGFGGYGSGGSGGGPGQGPGNWRYRKLDMPIFDGTDPDGWIFRVERYFMFYRLTESEMLEAVAVALEVNALRWYQWEQKRHPIRLLSDSNEFILR</sequence>
<dbReference type="AlphaFoldDB" id="A0AAD8GZJ8"/>